<reference evidence="2 3" key="1">
    <citation type="journal article" date="2013" name="Genome Announc.">
        <title>Draft Genome Sequence of Staphylococcus simulans UMC-CNS-990, Isolated from a Case of Chronic Bovine Mastitis.</title>
        <authorList>
            <person name="Calcutt M.J."/>
            <person name="Foecking M.F."/>
            <person name="Hsieh H.Y."/>
            <person name="Perry J."/>
            <person name="Stewart G.C."/>
            <person name="Middleton J.R."/>
        </authorList>
    </citation>
    <scope>NUCLEOTIDE SEQUENCE [LARGE SCALE GENOMIC DNA]</scope>
    <source>
        <strain evidence="2 3">UMC-CNS-990</strain>
    </source>
</reference>
<feature type="transmembrane region" description="Helical" evidence="1">
    <location>
        <begin position="146"/>
        <end position="167"/>
    </location>
</feature>
<keyword evidence="1" id="KW-0472">Membrane</keyword>
<evidence type="ECO:0000313" key="3">
    <source>
        <dbReference type="Proteomes" id="UP000017131"/>
    </source>
</evidence>
<keyword evidence="1" id="KW-0812">Transmembrane</keyword>
<comment type="caution">
    <text evidence="2">The sequence shown here is derived from an EMBL/GenBank/DDBJ whole genome shotgun (WGS) entry which is preliminary data.</text>
</comment>
<organism evidence="2 3">
    <name type="scientific">Staphylococcus simulans UMC-CNS-990</name>
    <dbReference type="NCBI Taxonomy" id="1405498"/>
    <lineage>
        <taxon>Bacteria</taxon>
        <taxon>Bacillati</taxon>
        <taxon>Bacillota</taxon>
        <taxon>Bacilli</taxon>
        <taxon>Bacillales</taxon>
        <taxon>Staphylococcaceae</taxon>
        <taxon>Staphylococcus</taxon>
    </lineage>
</organism>
<evidence type="ECO:0000313" key="2">
    <source>
        <dbReference type="EMBL" id="ERS92471.1"/>
    </source>
</evidence>
<keyword evidence="3" id="KW-1185">Reference proteome</keyword>
<gene>
    <name evidence="2" type="ORF">SSIM_12090</name>
</gene>
<sequence>MYKMVGLIKQECFKLYKKKSSYIIPIIILALMVAQAIFSKKFDDIILPQSSIKSAFSGFSWFIFLLIIQASTIISMEFYHGTIKNLLYRNYTRTSIVISKIIALLIYSLFYFVITIIGAIILWALFFNDINLLESKGNELNLLNQMLLTGVGTFVGTWLVLSITLLISCAMKSPGVSIAIGIVFYFATSILSGVLTLVIDKWEWLKWNPINMMNIMVQVIEESFKKTTKLELHELFMGNIIYITISLVLVVVIFNKKNV</sequence>
<dbReference type="Proteomes" id="UP000017131">
    <property type="component" value="Unassembled WGS sequence"/>
</dbReference>
<feature type="transmembrane region" description="Helical" evidence="1">
    <location>
        <begin position="179"/>
        <end position="199"/>
    </location>
</feature>
<name>A0ABN0PA30_STASI</name>
<dbReference type="PANTHER" id="PTHR37305:SF1">
    <property type="entry name" value="MEMBRANE PROTEIN"/>
    <property type="match status" value="1"/>
</dbReference>
<keyword evidence="1" id="KW-1133">Transmembrane helix</keyword>
<feature type="transmembrane region" description="Helical" evidence="1">
    <location>
        <begin position="21"/>
        <end position="38"/>
    </location>
</feature>
<feature type="transmembrane region" description="Helical" evidence="1">
    <location>
        <begin position="58"/>
        <end position="80"/>
    </location>
</feature>
<dbReference type="PANTHER" id="PTHR37305">
    <property type="entry name" value="INTEGRAL MEMBRANE PROTEIN-RELATED"/>
    <property type="match status" value="1"/>
</dbReference>
<feature type="transmembrane region" description="Helical" evidence="1">
    <location>
        <begin position="101"/>
        <end position="126"/>
    </location>
</feature>
<feature type="transmembrane region" description="Helical" evidence="1">
    <location>
        <begin position="235"/>
        <end position="254"/>
    </location>
</feature>
<evidence type="ECO:0000256" key="1">
    <source>
        <dbReference type="SAM" id="Phobius"/>
    </source>
</evidence>
<accession>A0ABN0PA30</accession>
<proteinExistence type="predicted"/>
<dbReference type="Pfam" id="PF12730">
    <property type="entry name" value="ABC2_membrane_4"/>
    <property type="match status" value="1"/>
</dbReference>
<dbReference type="EMBL" id="AXDY01000014">
    <property type="protein sequence ID" value="ERS92471.1"/>
    <property type="molecule type" value="Genomic_DNA"/>
</dbReference>
<protein>
    <submittedName>
        <fullName evidence="2">Membrane protein</fullName>
    </submittedName>
</protein>